<name>A0ABD2B2S1_VESSQ</name>
<reference evidence="1 2" key="1">
    <citation type="journal article" date="2024" name="Ann. Entomol. Soc. Am.">
        <title>Genomic analyses of the southern and eastern yellowjacket wasps (Hymenoptera: Vespidae) reveal evolutionary signatures of social life.</title>
        <authorList>
            <person name="Catto M.A."/>
            <person name="Caine P.B."/>
            <person name="Orr S.E."/>
            <person name="Hunt B.G."/>
            <person name="Goodisman M.A.D."/>
        </authorList>
    </citation>
    <scope>NUCLEOTIDE SEQUENCE [LARGE SCALE GENOMIC DNA]</scope>
    <source>
        <strain evidence="1">233</strain>
        <tissue evidence="1">Head and thorax</tissue>
    </source>
</reference>
<keyword evidence="2" id="KW-1185">Reference proteome</keyword>
<evidence type="ECO:0000313" key="2">
    <source>
        <dbReference type="Proteomes" id="UP001607302"/>
    </source>
</evidence>
<dbReference type="Proteomes" id="UP001607302">
    <property type="component" value="Unassembled WGS sequence"/>
</dbReference>
<proteinExistence type="predicted"/>
<accession>A0ABD2B2S1</accession>
<dbReference type="EMBL" id="JAUDFV010000133">
    <property type="protein sequence ID" value="KAL2727032.1"/>
    <property type="molecule type" value="Genomic_DNA"/>
</dbReference>
<dbReference type="AlphaFoldDB" id="A0ABD2B2S1"/>
<organism evidence="1 2">
    <name type="scientific">Vespula squamosa</name>
    <name type="common">Southern yellow jacket</name>
    <name type="synonym">Wasp</name>
    <dbReference type="NCBI Taxonomy" id="30214"/>
    <lineage>
        <taxon>Eukaryota</taxon>
        <taxon>Metazoa</taxon>
        <taxon>Ecdysozoa</taxon>
        <taxon>Arthropoda</taxon>
        <taxon>Hexapoda</taxon>
        <taxon>Insecta</taxon>
        <taxon>Pterygota</taxon>
        <taxon>Neoptera</taxon>
        <taxon>Endopterygota</taxon>
        <taxon>Hymenoptera</taxon>
        <taxon>Apocrita</taxon>
        <taxon>Aculeata</taxon>
        <taxon>Vespoidea</taxon>
        <taxon>Vespidae</taxon>
        <taxon>Vespinae</taxon>
        <taxon>Vespula</taxon>
    </lineage>
</organism>
<protein>
    <submittedName>
        <fullName evidence="1">Uncharacterized protein</fullName>
    </submittedName>
</protein>
<gene>
    <name evidence="1" type="ORF">V1478_007310</name>
</gene>
<comment type="caution">
    <text evidence="1">The sequence shown here is derived from an EMBL/GenBank/DDBJ whole genome shotgun (WGS) entry which is preliminary data.</text>
</comment>
<sequence>MKRVLTCENHEVPLVLRGKSVEFFCNIPDVTRLEDKMKGDSLREKYNCRSRTTTTVRVLSRCKGNEDIRWCGIQNKMGKEKKMEDIVKSFKSCRKIRIVICRQHLKDNYSSWTSFQKSSVNILRILYVVIAKHVFRAFEMKSYEHANGMIIDWEMTSMKIH</sequence>
<evidence type="ECO:0000313" key="1">
    <source>
        <dbReference type="EMBL" id="KAL2727032.1"/>
    </source>
</evidence>